<dbReference type="Proteomes" id="UP000290572">
    <property type="component" value="Unassembled WGS sequence"/>
</dbReference>
<evidence type="ECO:0000313" key="1">
    <source>
        <dbReference type="EMBL" id="RXN39446.1"/>
    </source>
</evidence>
<dbReference type="InterPro" id="IPR040521">
    <property type="entry name" value="KDZ"/>
</dbReference>
<dbReference type="EMBL" id="QBIY01001292">
    <property type="protein sequence ID" value="RXN39446.1"/>
    <property type="molecule type" value="Genomic_DNA"/>
</dbReference>
<reference evidence="1 2" key="1">
    <citation type="submission" date="2018-03" db="EMBL/GenBank/DDBJ databases">
        <title>Draft genome sequence of Rohu Carp (Labeo rohita).</title>
        <authorList>
            <person name="Das P."/>
            <person name="Kushwaha B."/>
            <person name="Joshi C.G."/>
            <person name="Kumar D."/>
            <person name="Nagpure N.S."/>
            <person name="Sahoo L."/>
            <person name="Das S.P."/>
            <person name="Bit A."/>
            <person name="Patnaik S."/>
            <person name="Meher P.K."/>
            <person name="Jayasankar P."/>
            <person name="Koringa P.G."/>
            <person name="Patel N.V."/>
            <person name="Hinsu A.T."/>
            <person name="Kumar R."/>
            <person name="Pandey M."/>
            <person name="Agarwal S."/>
            <person name="Srivastava S."/>
            <person name="Singh M."/>
            <person name="Iquebal M.A."/>
            <person name="Jaiswal S."/>
            <person name="Angadi U.B."/>
            <person name="Kumar N."/>
            <person name="Raza M."/>
            <person name="Shah T.M."/>
            <person name="Rai A."/>
            <person name="Jena J.K."/>
        </authorList>
    </citation>
    <scope>NUCLEOTIDE SEQUENCE [LARGE SCALE GENOMIC DNA]</scope>
    <source>
        <strain evidence="1">DASCIFA01</strain>
        <tissue evidence="1">Testis</tissue>
    </source>
</reference>
<evidence type="ECO:0000313" key="2">
    <source>
        <dbReference type="Proteomes" id="UP000290572"/>
    </source>
</evidence>
<dbReference type="PANTHER" id="PTHR33104">
    <property type="entry name" value="SI:DKEY-29D5.2"/>
    <property type="match status" value="1"/>
</dbReference>
<organism evidence="1 2">
    <name type="scientific">Labeo rohita</name>
    <name type="common">Indian major carp</name>
    <name type="synonym">Cyprinus rohita</name>
    <dbReference type="NCBI Taxonomy" id="84645"/>
    <lineage>
        <taxon>Eukaryota</taxon>
        <taxon>Metazoa</taxon>
        <taxon>Chordata</taxon>
        <taxon>Craniata</taxon>
        <taxon>Vertebrata</taxon>
        <taxon>Euteleostomi</taxon>
        <taxon>Actinopterygii</taxon>
        <taxon>Neopterygii</taxon>
        <taxon>Teleostei</taxon>
        <taxon>Ostariophysi</taxon>
        <taxon>Cypriniformes</taxon>
        <taxon>Cyprinidae</taxon>
        <taxon>Labeoninae</taxon>
        <taxon>Labeonini</taxon>
        <taxon>Labeo</taxon>
    </lineage>
</organism>
<gene>
    <name evidence="1" type="ORF">ROHU_000173</name>
</gene>
<dbReference type="PANTHER" id="PTHR33104:SF2">
    <property type="entry name" value="CXC3 LIKE CYSTEINE CLUSTER DOMAIN-CONTAINING PROTEIN"/>
    <property type="match status" value="1"/>
</dbReference>
<keyword evidence="2" id="KW-1185">Reference proteome</keyword>
<dbReference type="Pfam" id="PF18758">
    <property type="entry name" value="KDZ"/>
    <property type="match status" value="1"/>
</dbReference>
<sequence length="95" mass="10601">MSKKANVTFFCMDVTCRYWPYLNKVAEGLPELLPLTEMRPFLSVMHAKAHTAKCEVRWGGRSQDGAGNTVGEEVEQVNSFLSRAALVTKYMTKAG</sequence>
<name>A0A498P6C4_LABRO</name>
<protein>
    <submittedName>
        <fullName evidence="1">Uncharacterized protein</fullName>
    </submittedName>
</protein>
<comment type="caution">
    <text evidence="1">The sequence shown here is derived from an EMBL/GenBank/DDBJ whole genome shotgun (WGS) entry which is preliminary data.</text>
</comment>
<accession>A0A498P6C4</accession>
<dbReference type="STRING" id="84645.A0A498P6C4"/>
<dbReference type="AlphaFoldDB" id="A0A498P6C4"/>
<proteinExistence type="predicted"/>